<dbReference type="Gene3D" id="3.50.30.10">
    <property type="entry name" value="Phosphohistidine domain"/>
    <property type="match status" value="1"/>
</dbReference>
<dbReference type="InterPro" id="IPR051549">
    <property type="entry name" value="PEP_Utilizing_Enz"/>
</dbReference>
<organism evidence="3 4">
    <name type="scientific">Saccharothrix yanglingensis</name>
    <dbReference type="NCBI Taxonomy" id="659496"/>
    <lineage>
        <taxon>Bacteria</taxon>
        <taxon>Bacillati</taxon>
        <taxon>Actinomycetota</taxon>
        <taxon>Actinomycetes</taxon>
        <taxon>Pseudonocardiales</taxon>
        <taxon>Pseudonocardiaceae</taxon>
        <taxon>Saccharothrix</taxon>
    </lineage>
</organism>
<dbReference type="InterPro" id="IPR002192">
    <property type="entry name" value="PPDK_AMP/ATP-bd"/>
</dbReference>
<reference evidence="3 4" key="1">
    <citation type="submission" date="2017-06" db="EMBL/GenBank/DDBJ databases">
        <title>Cultured bacterium strain Saccharothrix yanglingensis Hhs.015.</title>
        <authorList>
            <person name="Xia Y."/>
        </authorList>
    </citation>
    <scope>NUCLEOTIDE SEQUENCE [LARGE SCALE GENOMIC DNA]</scope>
    <source>
        <strain evidence="3 4">Hhs.015</strain>
    </source>
</reference>
<gene>
    <name evidence="3" type="ORF">CKY47_22160</name>
</gene>
<dbReference type="SUPFAM" id="SSF56059">
    <property type="entry name" value="Glutathione synthetase ATP-binding domain-like"/>
    <property type="match status" value="1"/>
</dbReference>
<proteinExistence type="predicted"/>
<evidence type="ECO:0000259" key="1">
    <source>
        <dbReference type="Pfam" id="PF00391"/>
    </source>
</evidence>
<dbReference type="Gene3D" id="3.30.470.20">
    <property type="entry name" value="ATP-grasp fold, B domain"/>
    <property type="match status" value="1"/>
</dbReference>
<dbReference type="EMBL" id="NSDM01000010">
    <property type="protein sequence ID" value="MDQ2586651.1"/>
    <property type="molecule type" value="Genomic_DNA"/>
</dbReference>
<dbReference type="PANTHER" id="PTHR43615">
    <property type="entry name" value="PHOSPHOENOLPYRUVATE SYNTHASE-RELATED"/>
    <property type="match status" value="1"/>
</dbReference>
<dbReference type="InterPro" id="IPR008279">
    <property type="entry name" value="PEP-util_enz_mobile_dom"/>
</dbReference>
<evidence type="ECO:0000313" key="4">
    <source>
        <dbReference type="Proteomes" id="UP001225605"/>
    </source>
</evidence>
<dbReference type="NCBIfam" id="NF004879">
    <property type="entry name" value="PRK06241.1-4"/>
    <property type="match status" value="1"/>
</dbReference>
<dbReference type="Pfam" id="PF01326">
    <property type="entry name" value="PPDK_N"/>
    <property type="match status" value="1"/>
</dbReference>
<dbReference type="Proteomes" id="UP001225605">
    <property type="component" value="Unassembled WGS sequence"/>
</dbReference>
<dbReference type="NCBIfam" id="NF004878">
    <property type="entry name" value="PRK06241.1-3"/>
    <property type="match status" value="1"/>
</dbReference>
<feature type="domain" description="Pyruvate phosphate dikinase AMP/ATP-binding" evidence="2">
    <location>
        <begin position="85"/>
        <end position="383"/>
    </location>
</feature>
<keyword evidence="4" id="KW-1185">Reference proteome</keyword>
<dbReference type="SUPFAM" id="SSF52009">
    <property type="entry name" value="Phosphohistidine domain"/>
    <property type="match status" value="1"/>
</dbReference>
<sequence>MAVSGNEWSCRPSNRLPALVGTRQEKGKGVRRLLPFSTYSARGVLPQDAGWAAESATDARRAKGKVDGVGSYVLDLREVDRTQVAVVGGKAAHLGELSRIEGIRVPAGFCVTTDAFRRVVEDAPSMGDRLDLLSRLDPDDREEIRSRSAEVRRIVEGIAVPDDVAAAISGASARLGGEVACAVRSSATAEDLPGTSFAGQQDTYLNVLGPAAVLRHVSRCWASLFTERAVTYRLRNGFDHREVHMAVVVQRMVFPHAAGVLFTADPVTSDRKVASVEAGFGLGEALVSGLVNADAYRVRDDEVTAKVVATKELALRASPAGGTRQQAIEPARQNQPALTDAQVVRLVRLGRRIEAHFGRPQDIEWCLVDDDFLVVQSRPITTLFPIPETDDGENHVYVSVGHQQMMTDAMKPLGLSLWQLTTPRPMAEAGGRLFVDVTGLLASPTSRAGFLEVVGKSDPLIGDALRTVLERDGFVPSLPDDAPAESIPGVAPVEIETDPAVVTELIGRGEASVAAVERDIRTKSGPELLDFILADVQELRRTLFDPLSTRVITAAMQATWWLNERLHDWLGEKNAADALTRSVPHNVTSEMGLSLLDVADVIRPHPEVVDFLRGVDDEGFLDELVGLAGGREARDAIRAYLDRYGMRCVGEIDITRPRWGERPTALLPVILTNVGNFEPGAAGRRFGQGRQEAWEKEREILERLRALPDGERKAEETKRMIDRVRTFTGWREYPKYFMVSRYSVYKRALLAEAERLVRAGVLRREEDVFFLRFEELHDVVRTHRVDDGLVRRREVAFRSYQALTPPRVLTSDGEAVAGVYRRDDLPAGALVGLPVSAGTVEGRARVVLDVAEADLEPGDILVTAHTDPGWSPLFVAITGLVTEVGGLMTHGAVIAREYGLPAVVGVENATRSIRDGQRLRVNGTDGYVEILPAT</sequence>
<dbReference type="InterPro" id="IPR013815">
    <property type="entry name" value="ATP_grasp_subdomain_1"/>
</dbReference>
<dbReference type="NCBIfam" id="NF004877">
    <property type="entry name" value="PRK06241.1-2"/>
    <property type="match status" value="1"/>
</dbReference>
<evidence type="ECO:0000259" key="2">
    <source>
        <dbReference type="Pfam" id="PF01326"/>
    </source>
</evidence>
<protein>
    <submittedName>
        <fullName evidence="3">Phosphoenolpyruvate synthase</fullName>
    </submittedName>
</protein>
<dbReference type="Pfam" id="PF00391">
    <property type="entry name" value="PEP-utilizers"/>
    <property type="match status" value="1"/>
</dbReference>
<dbReference type="NCBIfam" id="NF041857">
    <property type="entry name" value="RIF_Ptrans_rph"/>
    <property type="match status" value="1"/>
</dbReference>
<dbReference type="Gene3D" id="3.30.1490.20">
    <property type="entry name" value="ATP-grasp fold, A domain"/>
    <property type="match status" value="1"/>
</dbReference>
<comment type="caution">
    <text evidence="3">The sequence shown here is derived from an EMBL/GenBank/DDBJ whole genome shotgun (WGS) entry which is preliminary data.</text>
</comment>
<evidence type="ECO:0000313" key="3">
    <source>
        <dbReference type="EMBL" id="MDQ2586651.1"/>
    </source>
</evidence>
<dbReference type="InterPro" id="IPR036637">
    <property type="entry name" value="Phosphohistidine_dom_sf"/>
</dbReference>
<dbReference type="PANTHER" id="PTHR43615:SF1">
    <property type="entry name" value="PPDK_N DOMAIN-CONTAINING PROTEIN"/>
    <property type="match status" value="1"/>
</dbReference>
<name>A0ABU0X3D9_9PSEU</name>
<feature type="domain" description="PEP-utilising enzyme mobile" evidence="1">
    <location>
        <begin position="856"/>
        <end position="926"/>
    </location>
</feature>
<accession>A0ABU0X3D9</accession>